<proteinExistence type="predicted"/>
<reference evidence="1 2" key="1">
    <citation type="submission" date="2022-03" db="EMBL/GenBank/DDBJ databases">
        <authorList>
            <person name="Jo J.-H."/>
            <person name="Im W.-T."/>
        </authorList>
    </citation>
    <scope>NUCLEOTIDE SEQUENCE [LARGE SCALE GENOMIC DNA]</scope>
    <source>
        <strain evidence="1 2">MA9</strain>
    </source>
</reference>
<comment type="caution">
    <text evidence="1">The sequence shown here is derived from an EMBL/GenBank/DDBJ whole genome shotgun (WGS) entry which is preliminary data.</text>
</comment>
<dbReference type="Proteomes" id="UP001316087">
    <property type="component" value="Unassembled WGS sequence"/>
</dbReference>
<organism evidence="1 2">
    <name type="scientific">Solibacillus palustris</name>
    <dbReference type="NCBI Taxonomy" id="2908203"/>
    <lineage>
        <taxon>Bacteria</taxon>
        <taxon>Bacillati</taxon>
        <taxon>Bacillota</taxon>
        <taxon>Bacilli</taxon>
        <taxon>Bacillales</taxon>
        <taxon>Caryophanaceae</taxon>
        <taxon>Solibacillus</taxon>
    </lineage>
</organism>
<gene>
    <name evidence="1" type="ORF">LZ480_16730</name>
</gene>
<name>A0ABS9UGP1_9BACL</name>
<accession>A0ABS9UGP1</accession>
<evidence type="ECO:0008006" key="3">
    <source>
        <dbReference type="Google" id="ProtNLM"/>
    </source>
</evidence>
<dbReference type="RefSeq" id="WP_241370690.1">
    <property type="nucleotide sequence ID" value="NZ_JAKZFC010000008.1"/>
</dbReference>
<evidence type="ECO:0000313" key="2">
    <source>
        <dbReference type="Proteomes" id="UP001316087"/>
    </source>
</evidence>
<dbReference type="EMBL" id="JAKZFC010000008">
    <property type="protein sequence ID" value="MCH7323523.1"/>
    <property type="molecule type" value="Genomic_DNA"/>
</dbReference>
<sequence>MRLTPPSQFEQYLRIHYGLIDDGLVDAKGNPKNMAHTALILSMQNTLIVGIPFWLQRKLFAWLVKQGLKNTAYKGFEKYIGKPVQ</sequence>
<keyword evidence="2" id="KW-1185">Reference proteome</keyword>
<evidence type="ECO:0000313" key="1">
    <source>
        <dbReference type="EMBL" id="MCH7323523.1"/>
    </source>
</evidence>
<protein>
    <recommendedName>
        <fullName evidence="3">DUF393 domain-containing protein</fullName>
    </recommendedName>
</protein>